<dbReference type="ExpressionAtlas" id="A0A1Z5RC66">
    <property type="expression patterns" value="baseline and differential"/>
</dbReference>
<accession>A0A1Z5RC66</accession>
<reference evidence="1 2" key="1">
    <citation type="journal article" date="2009" name="Nature">
        <title>The Sorghum bicolor genome and the diversification of grasses.</title>
        <authorList>
            <person name="Paterson A.H."/>
            <person name="Bowers J.E."/>
            <person name="Bruggmann R."/>
            <person name="Dubchak I."/>
            <person name="Grimwood J."/>
            <person name="Gundlach H."/>
            <person name="Haberer G."/>
            <person name="Hellsten U."/>
            <person name="Mitros T."/>
            <person name="Poliakov A."/>
            <person name="Schmutz J."/>
            <person name="Spannagl M."/>
            <person name="Tang H."/>
            <person name="Wang X."/>
            <person name="Wicker T."/>
            <person name="Bharti A.K."/>
            <person name="Chapman J."/>
            <person name="Feltus F.A."/>
            <person name="Gowik U."/>
            <person name="Grigoriev I.V."/>
            <person name="Lyons E."/>
            <person name="Maher C.A."/>
            <person name="Martis M."/>
            <person name="Narechania A."/>
            <person name="Otillar R.P."/>
            <person name="Penning B.W."/>
            <person name="Salamov A.A."/>
            <person name="Wang Y."/>
            <person name="Zhang L."/>
            <person name="Carpita N.C."/>
            <person name="Freeling M."/>
            <person name="Gingle A.R."/>
            <person name="Hash C.T."/>
            <person name="Keller B."/>
            <person name="Klein P."/>
            <person name="Kresovich S."/>
            <person name="McCann M.C."/>
            <person name="Ming R."/>
            <person name="Peterson D.G."/>
            <person name="Mehboob-ur-Rahman"/>
            <person name="Ware D."/>
            <person name="Westhoff P."/>
            <person name="Mayer K.F."/>
            <person name="Messing J."/>
            <person name="Rokhsar D.S."/>
        </authorList>
    </citation>
    <scope>NUCLEOTIDE SEQUENCE [LARGE SCALE GENOMIC DNA]</scope>
    <source>
        <strain evidence="2">cv. BTx623</strain>
    </source>
</reference>
<sequence>MAVLCTRACRSRFLQLDHCWAAFVLCRSQDLVQSTITLYNHLGCHQKLQSYLKFTTLYTGKLGEKQTNWCHSIYSNSWPFKLQSLLISMSYSYLPHIQRAEISRLIILLVVSYIGYPSCQTLVL</sequence>
<gene>
    <name evidence="1" type="ORF">SORBI_3006G045601</name>
</gene>
<proteinExistence type="predicted"/>
<protein>
    <submittedName>
        <fullName evidence="1">Uncharacterized protein</fullName>
    </submittedName>
</protein>
<dbReference type="Proteomes" id="UP000000768">
    <property type="component" value="Chromosome 6"/>
</dbReference>
<keyword evidence="2" id="KW-1185">Reference proteome</keyword>
<dbReference type="Gramene" id="OQU81353">
    <property type="protein sequence ID" value="OQU81353"/>
    <property type="gene ID" value="SORBI_3006G045601"/>
</dbReference>
<reference evidence="2" key="2">
    <citation type="journal article" date="2018" name="Plant J.">
        <title>The Sorghum bicolor reference genome: improved assembly, gene annotations, a transcriptome atlas, and signatures of genome organization.</title>
        <authorList>
            <person name="McCormick R.F."/>
            <person name="Truong S.K."/>
            <person name="Sreedasyam A."/>
            <person name="Jenkins J."/>
            <person name="Shu S."/>
            <person name="Sims D."/>
            <person name="Kennedy M."/>
            <person name="Amirebrahimi M."/>
            <person name="Weers B.D."/>
            <person name="McKinley B."/>
            <person name="Mattison A."/>
            <person name="Morishige D.T."/>
            <person name="Grimwood J."/>
            <person name="Schmutz J."/>
            <person name="Mullet J.E."/>
        </authorList>
    </citation>
    <scope>NUCLEOTIDE SEQUENCE [LARGE SCALE GENOMIC DNA]</scope>
    <source>
        <strain evidence="2">cv. BTx623</strain>
    </source>
</reference>
<organism evidence="1 2">
    <name type="scientific">Sorghum bicolor</name>
    <name type="common">Sorghum</name>
    <name type="synonym">Sorghum vulgare</name>
    <dbReference type="NCBI Taxonomy" id="4558"/>
    <lineage>
        <taxon>Eukaryota</taxon>
        <taxon>Viridiplantae</taxon>
        <taxon>Streptophyta</taxon>
        <taxon>Embryophyta</taxon>
        <taxon>Tracheophyta</taxon>
        <taxon>Spermatophyta</taxon>
        <taxon>Magnoliopsida</taxon>
        <taxon>Liliopsida</taxon>
        <taxon>Poales</taxon>
        <taxon>Poaceae</taxon>
        <taxon>PACMAD clade</taxon>
        <taxon>Panicoideae</taxon>
        <taxon>Andropogonodae</taxon>
        <taxon>Andropogoneae</taxon>
        <taxon>Sorghinae</taxon>
        <taxon>Sorghum</taxon>
    </lineage>
</organism>
<dbReference type="EMBL" id="CM000765">
    <property type="protein sequence ID" value="OQU81353.1"/>
    <property type="molecule type" value="Genomic_DNA"/>
</dbReference>
<dbReference type="InParanoid" id="A0A1Z5RC66"/>
<dbReference type="AlphaFoldDB" id="A0A1Z5RC66"/>
<evidence type="ECO:0000313" key="2">
    <source>
        <dbReference type="Proteomes" id="UP000000768"/>
    </source>
</evidence>
<name>A0A1Z5RC66_SORBI</name>
<evidence type="ECO:0000313" key="1">
    <source>
        <dbReference type="EMBL" id="OQU81353.1"/>
    </source>
</evidence>